<dbReference type="InterPro" id="IPR007219">
    <property type="entry name" value="XnlR_reg_dom"/>
</dbReference>
<dbReference type="CDD" id="cd12148">
    <property type="entry name" value="fungal_TF_MHR"/>
    <property type="match status" value="1"/>
</dbReference>
<gene>
    <name evidence="5" type="ORF">C361_02906</name>
</gene>
<evidence type="ECO:0000259" key="4">
    <source>
        <dbReference type="PROSITE" id="PS50048"/>
    </source>
</evidence>
<dbReference type="InterPro" id="IPR050987">
    <property type="entry name" value="AtrR-like"/>
</dbReference>
<protein>
    <recommendedName>
        <fullName evidence="4">Zn(2)-C6 fungal-type domain-containing protein</fullName>
    </recommendedName>
</protein>
<dbReference type="PROSITE" id="PS50048">
    <property type="entry name" value="ZN2_CY6_FUNGAL_2"/>
    <property type="match status" value="1"/>
</dbReference>
<dbReference type="InterPro" id="IPR001138">
    <property type="entry name" value="Zn2Cys6_DnaBD"/>
</dbReference>
<dbReference type="GO" id="GO:0008270">
    <property type="term" value="F:zinc ion binding"/>
    <property type="evidence" value="ECO:0007669"/>
    <property type="project" value="InterPro"/>
</dbReference>
<evidence type="ECO:0000313" key="5">
    <source>
        <dbReference type="EMBL" id="OXG23138.1"/>
    </source>
</evidence>
<feature type="region of interest" description="Disordered" evidence="3">
    <location>
        <begin position="49"/>
        <end position="133"/>
    </location>
</feature>
<name>A0A854QLD9_CRYNE</name>
<dbReference type="GO" id="GO:0006351">
    <property type="term" value="P:DNA-templated transcription"/>
    <property type="evidence" value="ECO:0007669"/>
    <property type="project" value="InterPro"/>
</dbReference>
<dbReference type="GO" id="GO:0000981">
    <property type="term" value="F:DNA-binding transcription factor activity, RNA polymerase II-specific"/>
    <property type="evidence" value="ECO:0007669"/>
    <property type="project" value="InterPro"/>
</dbReference>
<dbReference type="PANTHER" id="PTHR46910">
    <property type="entry name" value="TRANSCRIPTION FACTOR PDR1"/>
    <property type="match status" value="1"/>
</dbReference>
<dbReference type="SUPFAM" id="SSF57701">
    <property type="entry name" value="Zn2/Cys6 DNA-binding domain"/>
    <property type="match status" value="1"/>
</dbReference>
<dbReference type="Proteomes" id="UP000199727">
    <property type="component" value="Unassembled WGS sequence"/>
</dbReference>
<dbReference type="GO" id="GO:0003677">
    <property type="term" value="F:DNA binding"/>
    <property type="evidence" value="ECO:0007669"/>
    <property type="project" value="InterPro"/>
</dbReference>
<comment type="caution">
    <text evidence="5">The sequence shown here is derived from an EMBL/GenBank/DDBJ whole genome shotgun (WGS) entry which is preliminary data.</text>
</comment>
<dbReference type="EMBL" id="AMKT01000037">
    <property type="protein sequence ID" value="OXG23138.1"/>
    <property type="molecule type" value="Genomic_DNA"/>
</dbReference>
<dbReference type="CDD" id="cd00067">
    <property type="entry name" value="GAL4"/>
    <property type="match status" value="1"/>
</dbReference>
<reference evidence="5 6" key="1">
    <citation type="submission" date="2017-06" db="EMBL/GenBank/DDBJ databases">
        <title>Global population genomics of the pathogenic fungus Cryptococcus neoformans var. grubii.</title>
        <authorList>
            <person name="Cuomo C."/>
            <person name="Litvintseva A."/>
            <person name="Chen Y."/>
            <person name="Young S."/>
            <person name="Zeng Q."/>
            <person name="Chapman S."/>
            <person name="Gujja S."/>
            <person name="Saif S."/>
            <person name="Birren B."/>
        </authorList>
    </citation>
    <scope>NUCLEOTIDE SEQUENCE [LARGE SCALE GENOMIC DNA]</scope>
    <source>
        <strain evidence="5 6">Tu259-1</strain>
    </source>
</reference>
<evidence type="ECO:0000256" key="3">
    <source>
        <dbReference type="SAM" id="MobiDB-lite"/>
    </source>
</evidence>
<feature type="domain" description="Zn(2)-C6 fungal-type" evidence="4">
    <location>
        <begin position="5"/>
        <end position="50"/>
    </location>
</feature>
<dbReference type="Pfam" id="PF04082">
    <property type="entry name" value="Fungal_trans"/>
    <property type="match status" value="1"/>
</dbReference>
<sequence>MPILTCDQCRARKVRCMPPSEAGGPSSDRIRLQHGPKCLNCDRRKEDCTYDYTPKKTGRPRARGTSSRRAPSTSSNNSLSRRSISPSMSALRQNSVQALSLNPPQIASPRAHRSPSLPSHRGQLRKSPPTASQTAALRVRHSTPNIHHPGSPANFNFPIDDRSFVNPPVVESLYDSFRHLLGTPLPLSFDFTIPSEAEAQVSGQATAQAGYKDPHAFLATREVTENDLLNDRSPLVTQPPPDLAFVSQELSASPTSQTVGQCLEGDGMSALRPSPSQVPWHGLGQSPFANDSHVPNGLQSLDFGGSSSSGIPSVDLQGMLSCDGRTEWLGNSRVISTIESVASWDEVGFFLSLYLKYQHPLLPLVHRPTFAQDVLHRRDRNDEAFRGLLLSIVAYTICHTNARMLEQRMDRARQETLFRRCQRGSRMIQIRHQMKPSLVILASTILDWVTSQSASAENLPENLISDVRRLVYSLKLNQASPHGAKDLLEVEMCRKLYWVAYDIDKTNAMYLNPVAIQDSEGVPPLPLEVDDDFITRDDMLLIQPGQQHSYMVGFNCINRLFQILSQCMLRQRLLNSAPSFGFNVWAHGEWVQVAMNELRQILADLPPQLQSEAESREDSLASFNGTQAANICITALCVEMALLDLKVRFSPDMDIRQDRQSIAQRVFQQLQRIPIECLARNGESMRGKVAHVVLSLLDASQDTSVTQEDSKMGESLWNWWNMYSRVLGLQVIPDRPASAVPTRPCTPVRRRS</sequence>
<dbReference type="Gene3D" id="4.10.240.10">
    <property type="entry name" value="Zn(2)-C6 fungal-type DNA-binding domain"/>
    <property type="match status" value="1"/>
</dbReference>
<dbReference type="InterPro" id="IPR036864">
    <property type="entry name" value="Zn2-C6_fun-type_DNA-bd_sf"/>
</dbReference>
<evidence type="ECO:0000313" key="6">
    <source>
        <dbReference type="Proteomes" id="UP000199727"/>
    </source>
</evidence>
<dbReference type="AlphaFoldDB" id="A0A854QLD9"/>
<dbReference type="PANTHER" id="PTHR46910:SF40">
    <property type="entry name" value="ZN(II)2CYS6 TRANSCRIPTION FACTOR (EUROFUNG)"/>
    <property type="match status" value="1"/>
</dbReference>
<keyword evidence="2" id="KW-0539">Nucleus</keyword>
<evidence type="ECO:0000256" key="2">
    <source>
        <dbReference type="ARBA" id="ARBA00023242"/>
    </source>
</evidence>
<accession>A0A854QLD9</accession>
<keyword evidence="1" id="KW-0479">Metal-binding</keyword>
<proteinExistence type="predicted"/>
<evidence type="ECO:0000256" key="1">
    <source>
        <dbReference type="ARBA" id="ARBA00022723"/>
    </source>
</evidence>
<feature type="compositionally biased region" description="Polar residues" evidence="3">
    <location>
        <begin position="92"/>
        <end position="105"/>
    </location>
</feature>
<feature type="compositionally biased region" description="Low complexity" evidence="3">
    <location>
        <begin position="70"/>
        <end position="91"/>
    </location>
</feature>
<dbReference type="OrthoDB" id="1708823at2759"/>
<organism evidence="5 6">
    <name type="scientific">Cryptococcus neoformans Tu259-1</name>
    <dbReference type="NCBI Taxonomy" id="1230072"/>
    <lineage>
        <taxon>Eukaryota</taxon>
        <taxon>Fungi</taxon>
        <taxon>Dikarya</taxon>
        <taxon>Basidiomycota</taxon>
        <taxon>Agaricomycotina</taxon>
        <taxon>Tremellomycetes</taxon>
        <taxon>Tremellales</taxon>
        <taxon>Cryptococcaceae</taxon>
        <taxon>Cryptococcus</taxon>
        <taxon>Cryptococcus neoformans species complex</taxon>
    </lineage>
</organism>